<dbReference type="Proteomes" id="UP000289738">
    <property type="component" value="Chromosome A05"/>
</dbReference>
<dbReference type="EMBL" id="SDMP01000005">
    <property type="protein sequence ID" value="RYR58356.1"/>
    <property type="molecule type" value="Genomic_DNA"/>
</dbReference>
<comment type="caution">
    <text evidence="1">The sequence shown here is derived from an EMBL/GenBank/DDBJ whole genome shotgun (WGS) entry which is preliminary data.</text>
</comment>
<evidence type="ECO:0000313" key="2">
    <source>
        <dbReference type="Proteomes" id="UP000289738"/>
    </source>
</evidence>
<sequence>MPPCLFTPLPPCYCSVALAPNVAPHTRAAVPPSTISNRKHVIAPPSLYESPAICHMNYYNVASQLAQQKEFNLKKPSAYHYDILLLGFMACFCLKHRFLNLIRRNMVKSAKESIKQKSSKSEIYENLQVVFIEMDSTQDVEAEKLHIIDKDCIEKGIVELICKHNIKKLMMGAASDKYHSSEL</sequence>
<dbReference type="STRING" id="3818.A0A445D548"/>
<proteinExistence type="predicted"/>
<protein>
    <submittedName>
        <fullName evidence="1">Uncharacterized protein</fullName>
    </submittedName>
</protein>
<name>A0A445D548_ARAHY</name>
<dbReference type="AlphaFoldDB" id="A0A445D548"/>
<keyword evidence="2" id="KW-1185">Reference proteome</keyword>
<evidence type="ECO:0000313" key="1">
    <source>
        <dbReference type="EMBL" id="RYR58356.1"/>
    </source>
</evidence>
<organism evidence="1 2">
    <name type="scientific">Arachis hypogaea</name>
    <name type="common">Peanut</name>
    <dbReference type="NCBI Taxonomy" id="3818"/>
    <lineage>
        <taxon>Eukaryota</taxon>
        <taxon>Viridiplantae</taxon>
        <taxon>Streptophyta</taxon>
        <taxon>Embryophyta</taxon>
        <taxon>Tracheophyta</taxon>
        <taxon>Spermatophyta</taxon>
        <taxon>Magnoliopsida</taxon>
        <taxon>eudicotyledons</taxon>
        <taxon>Gunneridae</taxon>
        <taxon>Pentapetalae</taxon>
        <taxon>rosids</taxon>
        <taxon>fabids</taxon>
        <taxon>Fabales</taxon>
        <taxon>Fabaceae</taxon>
        <taxon>Papilionoideae</taxon>
        <taxon>50 kb inversion clade</taxon>
        <taxon>dalbergioids sensu lato</taxon>
        <taxon>Dalbergieae</taxon>
        <taxon>Pterocarpus clade</taxon>
        <taxon>Arachis</taxon>
    </lineage>
</organism>
<accession>A0A445D548</accession>
<gene>
    <name evidence="1" type="ORF">Ahy_A05g024052</name>
</gene>
<reference evidence="1 2" key="1">
    <citation type="submission" date="2019-01" db="EMBL/GenBank/DDBJ databases">
        <title>Sequencing of cultivated peanut Arachis hypogaea provides insights into genome evolution and oil improvement.</title>
        <authorList>
            <person name="Chen X."/>
        </authorList>
    </citation>
    <scope>NUCLEOTIDE SEQUENCE [LARGE SCALE GENOMIC DNA]</scope>
    <source>
        <strain evidence="2">cv. Fuhuasheng</strain>
        <tissue evidence="1">Leaves</tissue>
    </source>
</reference>